<accession>A0ACC0V9I9</accession>
<sequence>MLQASSRRLVGRRCVLQGRPGWTRPTIQSHRLGSIRSTAGSTRLSSSNSTGQSDSHKSLGLDFAPSETKQDDGEKIPIREVLRQWGIENSSERTPPLPLDLSMFGPSLNNSTQTQTSTSSDISILKNSQSGVGEILWSPPTVEDGEIGVQSNSPGDLVEMKPSGIRNPFFAVYMGYFGRRHHFYADSGQWIMSLGFSSIFTVAGFASRAEVQPILDALPRDATPEIYDKMQKDDKGPARDLGKPLLERMRRFRDDSERVYQANMEALDNARLSLCGDSETKYLNLFEIAGLLLPRDFQGLDGFPSWTLYAVHLALSRDVAFRALSPASHFHRKDHIFEISSKKQIQLLDRITFIVRQHVLSASKDTALPMSEKNSPKVAPFNAFVSEAKKVVQASRSSRSWTRNGILAPSEEMTSLPKVQWSAASQDIITFLEWWASYDLFQPDSRWFALGSTILRALDIYPGVVLDQSMAWVFLQEIGVIPPWELPSRYRVRIPGTSITNGGALVRNVDFDVQESLRKDIAADRRVDRGTESIFCIDGLDAFLIDDGISLERTQNPDEYWIHVHAADPSSQIIPKSPLAKSIEILPENVYLQGHFQAMIPTEDLGSQFSLKPGSPALTFSAKVNEAGDIIDYKVEASTLRNIIYLEPEDVAVLCEVPKPPPASSHEIVTGAPPEATEPPEPGRPMSKAAELSEEDRGDLLTIHRLAAAIKEKRLARGAWPYFSPKPSVSITFKDLPKNADELSSEKVLPPDPYIRVRNESKHECPVVGNTMVLAGEIAARWCADRGMPIPYRRDVKSAQNSDTALKLVNEVIYPQIMEGIEPPMYQRTLLNSLTGGIIMSTEPGPYFIMGLEMYTKATSPLRRFSDLLTHWQIHAALAHEHEQGRRIDLENDGKEVLPFSAKQMEDTIALLRLRERMIRVYSNGAHDWMLIALVRAWQFDKTTPSTFRFTASARWGPGVLGTLDFFGLDAGMDASGLNGLVLLKDIQTGDQFDVELQHVNVHNREIRVQALRYHPAPPAALGEAASTPR</sequence>
<keyword evidence="2" id="KW-1185">Reference proteome</keyword>
<organism evidence="1 2">
    <name type="scientific">Trichothecium roseum</name>
    <dbReference type="NCBI Taxonomy" id="47278"/>
    <lineage>
        <taxon>Eukaryota</taxon>
        <taxon>Fungi</taxon>
        <taxon>Dikarya</taxon>
        <taxon>Ascomycota</taxon>
        <taxon>Pezizomycotina</taxon>
        <taxon>Sordariomycetes</taxon>
        <taxon>Hypocreomycetidae</taxon>
        <taxon>Hypocreales</taxon>
        <taxon>Hypocreales incertae sedis</taxon>
        <taxon>Trichothecium</taxon>
    </lineage>
</organism>
<comment type="caution">
    <text evidence="1">The sequence shown here is derived from an EMBL/GenBank/DDBJ whole genome shotgun (WGS) entry which is preliminary data.</text>
</comment>
<reference evidence="1" key="1">
    <citation type="submission" date="2022-10" db="EMBL/GenBank/DDBJ databases">
        <title>Complete Genome of Trichothecium roseum strain YXFP-22015, a Plant Pathogen Isolated from Citrus.</title>
        <authorList>
            <person name="Wang Y."/>
            <person name="Zhu L."/>
        </authorList>
    </citation>
    <scope>NUCLEOTIDE SEQUENCE</scope>
    <source>
        <strain evidence="1">YXFP-22015</strain>
    </source>
</reference>
<dbReference type="Proteomes" id="UP001163324">
    <property type="component" value="Chromosome 2"/>
</dbReference>
<name>A0ACC0V9I9_9HYPO</name>
<gene>
    <name evidence="1" type="ORF">N3K66_002311</name>
</gene>
<evidence type="ECO:0000313" key="2">
    <source>
        <dbReference type="Proteomes" id="UP001163324"/>
    </source>
</evidence>
<evidence type="ECO:0000313" key="1">
    <source>
        <dbReference type="EMBL" id="KAI9902959.1"/>
    </source>
</evidence>
<dbReference type="EMBL" id="CM047941">
    <property type="protein sequence ID" value="KAI9902959.1"/>
    <property type="molecule type" value="Genomic_DNA"/>
</dbReference>
<proteinExistence type="predicted"/>
<protein>
    <submittedName>
        <fullName evidence="1">Uncharacterized protein</fullName>
    </submittedName>
</protein>